<dbReference type="InterPro" id="IPR000504">
    <property type="entry name" value="RRM_dom"/>
</dbReference>
<accession>A0A7R9CNM4</accession>
<feature type="compositionally biased region" description="Basic and acidic residues" evidence="3">
    <location>
        <begin position="120"/>
        <end position="129"/>
    </location>
</feature>
<dbReference type="InterPro" id="IPR035979">
    <property type="entry name" value="RBD_domain_sf"/>
</dbReference>
<dbReference type="InterPro" id="IPR012677">
    <property type="entry name" value="Nucleotide-bd_a/b_plait_sf"/>
</dbReference>
<dbReference type="EMBL" id="OC317942">
    <property type="protein sequence ID" value="CAD7399854.1"/>
    <property type="molecule type" value="Genomic_DNA"/>
</dbReference>
<protein>
    <recommendedName>
        <fullName evidence="4">RRM domain-containing protein</fullName>
    </recommendedName>
</protein>
<feature type="region of interest" description="Disordered" evidence="3">
    <location>
        <begin position="85"/>
        <end position="179"/>
    </location>
</feature>
<dbReference type="InterPro" id="IPR050907">
    <property type="entry name" value="SRSF"/>
</dbReference>
<dbReference type="SMART" id="SM00360">
    <property type="entry name" value="RRM"/>
    <property type="match status" value="1"/>
</dbReference>
<gene>
    <name evidence="5" type="ORF">TCEB3V08_LOCUS5229</name>
</gene>
<feature type="compositionally biased region" description="Gly residues" evidence="3">
    <location>
        <begin position="93"/>
        <end position="111"/>
    </location>
</feature>
<proteinExistence type="predicted"/>
<evidence type="ECO:0000256" key="3">
    <source>
        <dbReference type="SAM" id="MobiDB-lite"/>
    </source>
</evidence>
<keyword evidence="1 2" id="KW-0694">RNA-binding</keyword>
<evidence type="ECO:0000256" key="2">
    <source>
        <dbReference type="PROSITE-ProRule" id="PRU00176"/>
    </source>
</evidence>
<feature type="compositionally biased region" description="Basic and acidic residues" evidence="3">
    <location>
        <begin position="162"/>
        <end position="179"/>
    </location>
</feature>
<organism evidence="5">
    <name type="scientific">Timema cristinae</name>
    <name type="common">Walking stick</name>
    <dbReference type="NCBI Taxonomy" id="61476"/>
    <lineage>
        <taxon>Eukaryota</taxon>
        <taxon>Metazoa</taxon>
        <taxon>Ecdysozoa</taxon>
        <taxon>Arthropoda</taxon>
        <taxon>Hexapoda</taxon>
        <taxon>Insecta</taxon>
        <taxon>Pterygota</taxon>
        <taxon>Neoptera</taxon>
        <taxon>Polyneoptera</taxon>
        <taxon>Phasmatodea</taxon>
        <taxon>Timematodea</taxon>
        <taxon>Timematoidea</taxon>
        <taxon>Timematidae</taxon>
        <taxon>Timema</taxon>
    </lineage>
</organism>
<reference evidence="5" key="1">
    <citation type="submission" date="2020-11" db="EMBL/GenBank/DDBJ databases">
        <authorList>
            <person name="Tran Van P."/>
        </authorList>
    </citation>
    <scope>NUCLEOTIDE SEQUENCE</scope>
</reference>
<dbReference type="SUPFAM" id="SSF54928">
    <property type="entry name" value="RNA-binding domain, RBD"/>
    <property type="match status" value="1"/>
</dbReference>
<dbReference type="GO" id="GO:0003723">
    <property type="term" value="F:RNA binding"/>
    <property type="evidence" value="ECO:0007669"/>
    <property type="project" value="UniProtKB-UniRule"/>
</dbReference>
<dbReference type="Pfam" id="PF00076">
    <property type="entry name" value="RRM_1"/>
    <property type="match status" value="1"/>
</dbReference>
<dbReference type="PANTHER" id="PTHR23147">
    <property type="entry name" value="SERINE/ARGININE RICH SPLICING FACTOR"/>
    <property type="match status" value="1"/>
</dbReference>
<dbReference type="Gene3D" id="3.30.70.330">
    <property type="match status" value="1"/>
</dbReference>
<evidence type="ECO:0000256" key="1">
    <source>
        <dbReference type="ARBA" id="ARBA00022884"/>
    </source>
</evidence>
<feature type="domain" description="RRM" evidence="4">
    <location>
        <begin position="18"/>
        <end position="88"/>
    </location>
</feature>
<dbReference type="CDD" id="cd12343">
    <property type="entry name" value="RRM1_2_CoAA_like"/>
    <property type="match status" value="1"/>
</dbReference>
<sequence length="372" mass="42318">MMEERIEDIRTSSTPPKTKIFVGRLPEDAQAADLRRLFEQYGVVTECDILNRYGFVHMKTEEMATRAIQELNNADFMGVQISVEQSTGKRSGRGGGRGGFGPMRGRGGMRGMGRAPPYMRDGRDYDRRPGLPPPPSMRNGYYDSYDRGYDSYYSARGPPPLSRDRGALPSLREPERRSAYPDMIRSPYERRSFSDLGRSPYDRPALPPVGAFERRSDYAGRLGSEMYRRRSPPPPASSYGGGSKKLILTLFLGMTETLTHMAPQPDGLYYVPIVTYAVETDIECEGDKESWCHWNEVCEDHVSCHGGKQPKGRSRKKWEEQITETTLHHHLLIVTCRHLADSKMPSESREVLRREVADRRLCEGDNVQNVRR</sequence>
<evidence type="ECO:0000313" key="5">
    <source>
        <dbReference type="EMBL" id="CAD7399854.1"/>
    </source>
</evidence>
<dbReference type="AlphaFoldDB" id="A0A7R9CNM4"/>
<evidence type="ECO:0000259" key="4">
    <source>
        <dbReference type="PROSITE" id="PS50102"/>
    </source>
</evidence>
<dbReference type="PROSITE" id="PS50102">
    <property type="entry name" value="RRM"/>
    <property type="match status" value="1"/>
</dbReference>
<name>A0A7R9CNM4_TIMCR</name>